<feature type="region of interest" description="Disordered" evidence="1">
    <location>
        <begin position="81"/>
        <end position="129"/>
    </location>
</feature>
<evidence type="ECO:0000256" key="1">
    <source>
        <dbReference type="SAM" id="MobiDB-lite"/>
    </source>
</evidence>
<dbReference type="InParanoid" id="A0A165FLK7"/>
<evidence type="ECO:0000313" key="3">
    <source>
        <dbReference type="Proteomes" id="UP000076842"/>
    </source>
</evidence>
<accession>A0A165FLK7</accession>
<feature type="compositionally biased region" description="Basic and acidic residues" evidence="1">
    <location>
        <begin position="85"/>
        <end position="98"/>
    </location>
</feature>
<evidence type="ECO:0000313" key="2">
    <source>
        <dbReference type="EMBL" id="KZT56918.1"/>
    </source>
</evidence>
<keyword evidence="3" id="KW-1185">Reference proteome</keyword>
<proteinExistence type="predicted"/>
<dbReference type="OrthoDB" id="10462092at2759"/>
<reference evidence="2 3" key="1">
    <citation type="journal article" date="2016" name="Mol. Biol. Evol.">
        <title>Comparative Genomics of Early-Diverging Mushroom-Forming Fungi Provides Insights into the Origins of Lignocellulose Decay Capabilities.</title>
        <authorList>
            <person name="Nagy L.G."/>
            <person name="Riley R."/>
            <person name="Tritt A."/>
            <person name="Adam C."/>
            <person name="Daum C."/>
            <person name="Floudas D."/>
            <person name="Sun H."/>
            <person name="Yadav J.S."/>
            <person name="Pangilinan J."/>
            <person name="Larsson K.H."/>
            <person name="Matsuura K."/>
            <person name="Barry K."/>
            <person name="Labutti K."/>
            <person name="Kuo R."/>
            <person name="Ohm R.A."/>
            <person name="Bhattacharya S.S."/>
            <person name="Shirouzu T."/>
            <person name="Yoshinaga Y."/>
            <person name="Martin F.M."/>
            <person name="Grigoriev I.V."/>
            <person name="Hibbett D.S."/>
        </authorList>
    </citation>
    <scope>NUCLEOTIDE SEQUENCE [LARGE SCALE GENOMIC DNA]</scope>
    <source>
        <strain evidence="2 3">HHB12733</strain>
    </source>
</reference>
<dbReference type="Proteomes" id="UP000076842">
    <property type="component" value="Unassembled WGS sequence"/>
</dbReference>
<gene>
    <name evidence="2" type="ORF">CALCODRAFT_496738</name>
</gene>
<organism evidence="2 3">
    <name type="scientific">Calocera cornea HHB12733</name>
    <dbReference type="NCBI Taxonomy" id="1353952"/>
    <lineage>
        <taxon>Eukaryota</taxon>
        <taxon>Fungi</taxon>
        <taxon>Dikarya</taxon>
        <taxon>Basidiomycota</taxon>
        <taxon>Agaricomycotina</taxon>
        <taxon>Dacrymycetes</taxon>
        <taxon>Dacrymycetales</taxon>
        <taxon>Dacrymycetaceae</taxon>
        <taxon>Calocera</taxon>
    </lineage>
</organism>
<dbReference type="AlphaFoldDB" id="A0A165FLK7"/>
<protein>
    <submittedName>
        <fullName evidence="2">Uncharacterized protein</fullName>
    </submittedName>
</protein>
<sequence>MQVSEDQLNRLRIAIALLPWPPGVRSSKDAVKRLQDLFPLKDGKEEEHWRKQATDLRTQLAGMQQASDLLRIQVISLTQQMATEGGRETTQGEKRPAELEPTDVPSKKKKKKNPSPPSSTSSEESERQVSKLEAILTMPRPLSTARSSGSHEVLSILRGIQAIVSSKDPDLELLQRSLECGLERIATVMCELLKFHCAETTSTAVPIGIPPPTSHVALISTLSGLVITLLGHFTAFFPDDTQSFAHLLIEKPLLTITRSMLPLTRGFLARSLVSTEDTNSLVDIRPALLDFITHSLTIDDVTIKDAVCKHIALESVKELEAIFSSTHASDSAPSLRRRYRQERLARKDTVPHLCSILRGALSSHGEAIMGSDSPRSLYLASTTFDKLSSLQFSLFEHQAPDDSDALSRHSELGVMGEDALLSVIEFAWMCCPLGNVAEDQVDEVEMEMDEVQDIKLQEGWQDTQIQDFVQALDETQGSWWDTVMG</sequence>
<name>A0A165FLK7_9BASI</name>
<dbReference type="EMBL" id="KV423970">
    <property type="protein sequence ID" value="KZT56918.1"/>
    <property type="molecule type" value="Genomic_DNA"/>
</dbReference>